<evidence type="ECO:0000256" key="6">
    <source>
        <dbReference type="ARBA" id="ARBA00022692"/>
    </source>
</evidence>
<dbReference type="SMART" id="SM00304">
    <property type="entry name" value="HAMP"/>
    <property type="match status" value="1"/>
</dbReference>
<feature type="domain" description="HAMP" evidence="14">
    <location>
        <begin position="258"/>
        <end position="311"/>
    </location>
</feature>
<feature type="domain" description="Histidine kinase" evidence="13">
    <location>
        <begin position="319"/>
        <end position="532"/>
    </location>
</feature>
<dbReference type="InterPro" id="IPR003661">
    <property type="entry name" value="HisK_dim/P_dom"/>
</dbReference>
<feature type="compositionally biased region" description="Low complexity" evidence="11">
    <location>
        <begin position="1"/>
        <end position="18"/>
    </location>
</feature>
<keyword evidence="4" id="KW-0597">Phosphoprotein</keyword>
<dbReference type="Pfam" id="PF00672">
    <property type="entry name" value="HAMP"/>
    <property type="match status" value="1"/>
</dbReference>
<dbReference type="EMBL" id="FZMO01000291">
    <property type="protein sequence ID" value="SNQ49685.1"/>
    <property type="molecule type" value="Genomic_DNA"/>
</dbReference>
<dbReference type="InterPro" id="IPR005467">
    <property type="entry name" value="His_kinase_dom"/>
</dbReference>
<dbReference type="PANTHER" id="PTHR45436:SF5">
    <property type="entry name" value="SENSOR HISTIDINE KINASE TRCS"/>
    <property type="match status" value="1"/>
</dbReference>
<comment type="subcellular location">
    <subcellularLocation>
        <location evidence="2">Cell membrane</location>
    </subcellularLocation>
</comment>
<evidence type="ECO:0000259" key="13">
    <source>
        <dbReference type="PROSITE" id="PS50109"/>
    </source>
</evidence>
<evidence type="ECO:0000259" key="14">
    <source>
        <dbReference type="PROSITE" id="PS50885"/>
    </source>
</evidence>
<evidence type="ECO:0000313" key="15">
    <source>
        <dbReference type="EMBL" id="SNQ49685.1"/>
    </source>
</evidence>
<keyword evidence="9" id="KW-0902">Two-component regulatory system</keyword>
<proteinExistence type="predicted"/>
<dbReference type="SUPFAM" id="SSF158472">
    <property type="entry name" value="HAMP domain-like"/>
    <property type="match status" value="1"/>
</dbReference>
<evidence type="ECO:0000256" key="1">
    <source>
        <dbReference type="ARBA" id="ARBA00000085"/>
    </source>
</evidence>
<dbReference type="InterPro" id="IPR050428">
    <property type="entry name" value="TCS_sensor_his_kinase"/>
</dbReference>
<keyword evidence="16" id="KW-1185">Reference proteome</keyword>
<dbReference type="SMART" id="SM00387">
    <property type="entry name" value="HATPase_c"/>
    <property type="match status" value="1"/>
</dbReference>
<feature type="region of interest" description="Disordered" evidence="11">
    <location>
        <begin position="583"/>
        <end position="665"/>
    </location>
</feature>
<evidence type="ECO:0000256" key="9">
    <source>
        <dbReference type="ARBA" id="ARBA00023012"/>
    </source>
</evidence>
<dbReference type="AlphaFoldDB" id="A0A2I2KVK0"/>
<dbReference type="PRINTS" id="PR00344">
    <property type="entry name" value="BCTRLSENSOR"/>
</dbReference>
<evidence type="ECO:0000256" key="12">
    <source>
        <dbReference type="SAM" id="Phobius"/>
    </source>
</evidence>
<dbReference type="GO" id="GO:0000155">
    <property type="term" value="F:phosphorelay sensor kinase activity"/>
    <property type="evidence" value="ECO:0007669"/>
    <property type="project" value="InterPro"/>
</dbReference>
<dbReference type="Gene3D" id="1.10.287.130">
    <property type="match status" value="1"/>
</dbReference>
<evidence type="ECO:0000256" key="7">
    <source>
        <dbReference type="ARBA" id="ARBA00022777"/>
    </source>
</evidence>
<dbReference type="CDD" id="cd00082">
    <property type="entry name" value="HisKA"/>
    <property type="match status" value="1"/>
</dbReference>
<organism evidence="15 16">
    <name type="scientific">Frankia canadensis</name>
    <dbReference type="NCBI Taxonomy" id="1836972"/>
    <lineage>
        <taxon>Bacteria</taxon>
        <taxon>Bacillati</taxon>
        <taxon>Actinomycetota</taxon>
        <taxon>Actinomycetes</taxon>
        <taxon>Frankiales</taxon>
        <taxon>Frankiaceae</taxon>
        <taxon>Frankia</taxon>
    </lineage>
</organism>
<protein>
    <recommendedName>
        <fullName evidence="3">histidine kinase</fullName>
        <ecNumber evidence="3">2.7.13.3</ecNumber>
    </recommendedName>
</protein>
<dbReference type="InterPro" id="IPR036097">
    <property type="entry name" value="HisK_dim/P_sf"/>
</dbReference>
<dbReference type="SUPFAM" id="SSF55874">
    <property type="entry name" value="ATPase domain of HSP90 chaperone/DNA topoisomerase II/histidine kinase"/>
    <property type="match status" value="1"/>
</dbReference>
<evidence type="ECO:0000256" key="11">
    <source>
        <dbReference type="SAM" id="MobiDB-lite"/>
    </source>
</evidence>
<dbReference type="PROSITE" id="PS50885">
    <property type="entry name" value="HAMP"/>
    <property type="match status" value="1"/>
</dbReference>
<dbReference type="SUPFAM" id="SSF47384">
    <property type="entry name" value="Homodimeric domain of signal transducing histidine kinase"/>
    <property type="match status" value="1"/>
</dbReference>
<dbReference type="Gene3D" id="6.10.340.10">
    <property type="match status" value="1"/>
</dbReference>
<feature type="transmembrane region" description="Helical" evidence="12">
    <location>
        <begin position="234"/>
        <end position="253"/>
    </location>
</feature>
<evidence type="ECO:0000256" key="8">
    <source>
        <dbReference type="ARBA" id="ARBA00022989"/>
    </source>
</evidence>
<evidence type="ECO:0000256" key="4">
    <source>
        <dbReference type="ARBA" id="ARBA00022553"/>
    </source>
</evidence>
<keyword evidence="7 15" id="KW-0418">Kinase</keyword>
<dbReference type="GO" id="GO:0005886">
    <property type="term" value="C:plasma membrane"/>
    <property type="evidence" value="ECO:0007669"/>
    <property type="project" value="UniProtKB-SubCell"/>
</dbReference>
<dbReference type="InterPro" id="IPR003660">
    <property type="entry name" value="HAMP_dom"/>
</dbReference>
<gene>
    <name evidence="15" type="ORF">FRACA_3600001</name>
</gene>
<dbReference type="Pfam" id="PF00512">
    <property type="entry name" value="HisKA"/>
    <property type="match status" value="1"/>
</dbReference>
<dbReference type="InterPro" id="IPR004358">
    <property type="entry name" value="Sig_transdc_His_kin-like_C"/>
</dbReference>
<dbReference type="PROSITE" id="PS50109">
    <property type="entry name" value="HIS_KIN"/>
    <property type="match status" value="1"/>
</dbReference>
<dbReference type="CDD" id="cd06225">
    <property type="entry name" value="HAMP"/>
    <property type="match status" value="1"/>
</dbReference>
<accession>A0A2I2KVK0</accession>
<dbReference type="Pfam" id="PF02518">
    <property type="entry name" value="HATPase_c"/>
    <property type="match status" value="1"/>
</dbReference>
<dbReference type="InterPro" id="IPR003594">
    <property type="entry name" value="HATPase_dom"/>
</dbReference>
<feature type="region of interest" description="Disordered" evidence="11">
    <location>
        <begin position="1"/>
        <end position="72"/>
    </location>
</feature>
<reference evidence="15 16" key="1">
    <citation type="submission" date="2017-06" db="EMBL/GenBank/DDBJ databases">
        <authorList>
            <person name="Kim H.J."/>
            <person name="Triplett B.A."/>
        </authorList>
    </citation>
    <scope>NUCLEOTIDE SEQUENCE [LARGE SCALE GENOMIC DNA]</scope>
    <source>
        <strain evidence="15">FRACA_ARgP5</strain>
    </source>
</reference>
<dbReference type="Gene3D" id="3.30.565.10">
    <property type="entry name" value="Histidine kinase-like ATPase, C-terminal domain"/>
    <property type="match status" value="1"/>
</dbReference>
<sequence length="665" mass="68168">MSRASPRAAARSPGWARPVVGLPARGGPGDGAAAAAGAGGGAGTGSASPRARTRDGVARRVGSHQRASARERFSSPLGRLTLRARLALLVGMAVAAAVAVVAGVSLGATSIVLNQAIDDQLTEQAEASADTIQTNALGIGVGLKAFSFGLEGQFLDADGNPLENAVSSWNSVRIPVDAADAEVARRERAQNLRTITVGGQSYRLVTVPLERPASGGALQLARPTTDVDRTLRDLAVVLLVVGVVGVVGSALAGRIVARAALKPVDAAAAAAEEVARTQDLSALIPVTGSDEITRLAESLNSMLRALEASRARQRQLVDDASHELRTPLTSLRTNIELLLRAEANPHRPLPPADREALLRDVDAQMRELSGLVSELVELARDEVPAEEVERLDLADIVVAAAERARRRAYGKGIRIDVDAVSCLVDGQPNMLERAVTNLLDNAVKFSPPASVVRVRCAAGEVTVADDGPGIAVEDRAQVFDRFYRATSARGLPGSGLGLAIVADAVHSHGGSVTAEASPSGGALMRMRLPLAAPDPFDLAEAADPREPAGTRELAGTRGTFAVAGADPPPAELPAWEQAGATFGAASPWSRPAADPPTPLQPSAPIARAALPPPLDGPSPLAAPMTPYGLPWDGSPGSAGPGGDASGPQTWRGADPAAGPGDNPGT</sequence>
<dbReference type="InterPro" id="IPR036890">
    <property type="entry name" value="HATPase_C_sf"/>
</dbReference>
<name>A0A2I2KVK0_9ACTN</name>
<keyword evidence="6 12" id="KW-0812">Transmembrane</keyword>
<dbReference type="PANTHER" id="PTHR45436">
    <property type="entry name" value="SENSOR HISTIDINE KINASE YKOH"/>
    <property type="match status" value="1"/>
</dbReference>
<dbReference type="EC" id="2.7.13.3" evidence="3"/>
<comment type="catalytic activity">
    <reaction evidence="1">
        <text>ATP + protein L-histidine = ADP + protein N-phospho-L-histidine.</text>
        <dbReference type="EC" id="2.7.13.3"/>
    </reaction>
</comment>
<dbReference type="CDD" id="cd00075">
    <property type="entry name" value="HATPase"/>
    <property type="match status" value="1"/>
</dbReference>
<keyword evidence="5" id="KW-0808">Transferase</keyword>
<dbReference type="Proteomes" id="UP000234331">
    <property type="component" value="Unassembled WGS sequence"/>
</dbReference>
<keyword evidence="8 12" id="KW-1133">Transmembrane helix</keyword>
<keyword evidence="10 12" id="KW-0472">Membrane</keyword>
<evidence type="ECO:0000313" key="16">
    <source>
        <dbReference type="Proteomes" id="UP000234331"/>
    </source>
</evidence>
<evidence type="ECO:0000256" key="2">
    <source>
        <dbReference type="ARBA" id="ARBA00004236"/>
    </source>
</evidence>
<dbReference type="RefSeq" id="WP_423748115.1">
    <property type="nucleotide sequence ID" value="NZ_FZMO01000291.1"/>
</dbReference>
<feature type="transmembrane region" description="Helical" evidence="12">
    <location>
        <begin position="86"/>
        <end position="113"/>
    </location>
</feature>
<evidence type="ECO:0000256" key="10">
    <source>
        <dbReference type="ARBA" id="ARBA00023136"/>
    </source>
</evidence>
<dbReference type="SMART" id="SM00388">
    <property type="entry name" value="HisKA"/>
    <property type="match status" value="1"/>
</dbReference>
<evidence type="ECO:0000256" key="3">
    <source>
        <dbReference type="ARBA" id="ARBA00012438"/>
    </source>
</evidence>
<evidence type="ECO:0000256" key="5">
    <source>
        <dbReference type="ARBA" id="ARBA00022679"/>
    </source>
</evidence>